<dbReference type="Gene3D" id="2.60.40.650">
    <property type="match status" value="1"/>
</dbReference>
<dbReference type="SUPFAM" id="SSF56524">
    <property type="entry name" value="Oxidoreductase molybdopterin-binding domain"/>
    <property type="match status" value="1"/>
</dbReference>
<dbReference type="PANTHER" id="PTHR19372">
    <property type="entry name" value="SULFITE REDUCTASE"/>
    <property type="match status" value="1"/>
</dbReference>
<evidence type="ECO:0000259" key="6">
    <source>
        <dbReference type="Pfam" id="PF03404"/>
    </source>
</evidence>
<dbReference type="InterPro" id="IPR014756">
    <property type="entry name" value="Ig_E-set"/>
</dbReference>
<keyword evidence="2" id="KW-0500">Molybdenum</keyword>
<dbReference type="InterPro" id="IPR036374">
    <property type="entry name" value="OxRdtase_Mopterin-bd_sf"/>
</dbReference>
<dbReference type="GO" id="GO:0006790">
    <property type="term" value="P:sulfur compound metabolic process"/>
    <property type="evidence" value="ECO:0007669"/>
    <property type="project" value="TreeGrafter"/>
</dbReference>
<sequence>MPYRVNPYLITRSLHPENQETPIHFLRQPAIPEEYFFKRNHFFYPVPGQNSYQLQVKGKVTKSVNFHYDELQRMPSRKLKMVLECAGNKRSKFKPKVYGEQWEDGAISQGEWQGIPLNTLLAVTGVDPDVREVVFEGYDTGRRTDINEVVPFARSLPLQKALHPDTLIAYKYNGKPIPFKHGFPLRLIVPGWYGMASVKWLKTITLIDETFKGPFQTIDYVYYPDENSSLKAYPVSIINVNSIIQQPLDRSVIEQDAEHIIEGIAWTGKGDIKQVQVSFDKGKVWREAILTNTSSTAYGWTKWHINWKPPEIGEYTIQARAVDSAGRRQPEKALWNKKGYGFNAVSEINVKTE</sequence>
<dbReference type="Proteomes" id="UP000198571">
    <property type="component" value="Unassembled WGS sequence"/>
</dbReference>
<dbReference type="STRING" id="1601833.SAMN05518684_105333"/>
<dbReference type="InterPro" id="IPR008335">
    <property type="entry name" value="Mopterin_OxRdtase_euk"/>
</dbReference>
<evidence type="ECO:0000256" key="3">
    <source>
        <dbReference type="ARBA" id="ARBA00022723"/>
    </source>
</evidence>
<accession>A0A1H9TGE6</accession>
<keyword evidence="4" id="KW-0560">Oxidoreductase</keyword>
<proteinExistence type="predicted"/>
<dbReference type="PANTHER" id="PTHR19372:SF7">
    <property type="entry name" value="SULFITE OXIDASE, MITOCHONDRIAL"/>
    <property type="match status" value="1"/>
</dbReference>
<dbReference type="PRINTS" id="PR00407">
    <property type="entry name" value="EUMOPTERIN"/>
</dbReference>
<evidence type="ECO:0000313" key="8">
    <source>
        <dbReference type="Proteomes" id="UP000198571"/>
    </source>
</evidence>
<evidence type="ECO:0000256" key="4">
    <source>
        <dbReference type="ARBA" id="ARBA00023002"/>
    </source>
</evidence>
<gene>
    <name evidence="7" type="ORF">SAMN05518684_105333</name>
</gene>
<feature type="domain" description="Oxidoreductase molybdopterin-binding" evidence="5">
    <location>
        <begin position="45"/>
        <end position="213"/>
    </location>
</feature>
<feature type="domain" description="Moybdenum cofactor oxidoreductase dimerisation" evidence="6">
    <location>
        <begin position="236"/>
        <end position="351"/>
    </location>
</feature>
<dbReference type="Pfam" id="PF00174">
    <property type="entry name" value="Oxidored_molyb"/>
    <property type="match status" value="1"/>
</dbReference>
<dbReference type="CDD" id="cd02110">
    <property type="entry name" value="SO_family_Moco_dimer"/>
    <property type="match status" value="1"/>
</dbReference>
<reference evidence="8" key="1">
    <citation type="submission" date="2016-10" db="EMBL/GenBank/DDBJ databases">
        <authorList>
            <person name="Varghese N."/>
            <person name="Submissions S."/>
        </authorList>
    </citation>
    <scope>NUCLEOTIDE SEQUENCE [LARGE SCALE GENOMIC DNA]</scope>
    <source>
        <strain evidence="8">S9</strain>
    </source>
</reference>
<dbReference type="GO" id="GO:0008482">
    <property type="term" value="F:sulfite oxidase activity"/>
    <property type="evidence" value="ECO:0007669"/>
    <property type="project" value="TreeGrafter"/>
</dbReference>
<comment type="cofactor">
    <cofactor evidence="1">
        <name>Mo-molybdopterin</name>
        <dbReference type="ChEBI" id="CHEBI:71302"/>
    </cofactor>
</comment>
<dbReference type="GO" id="GO:0043546">
    <property type="term" value="F:molybdopterin cofactor binding"/>
    <property type="evidence" value="ECO:0007669"/>
    <property type="project" value="TreeGrafter"/>
</dbReference>
<dbReference type="Pfam" id="PF03404">
    <property type="entry name" value="Mo-co_dimer"/>
    <property type="match status" value="1"/>
</dbReference>
<keyword evidence="8" id="KW-1185">Reference proteome</keyword>
<organism evidence="7 8">
    <name type="scientific">Salipaludibacillus aurantiacus</name>
    <dbReference type="NCBI Taxonomy" id="1601833"/>
    <lineage>
        <taxon>Bacteria</taxon>
        <taxon>Bacillati</taxon>
        <taxon>Bacillota</taxon>
        <taxon>Bacilli</taxon>
        <taxon>Bacillales</taxon>
        <taxon>Bacillaceae</taxon>
    </lineage>
</organism>
<dbReference type="GO" id="GO:0020037">
    <property type="term" value="F:heme binding"/>
    <property type="evidence" value="ECO:0007669"/>
    <property type="project" value="TreeGrafter"/>
</dbReference>
<dbReference type="SUPFAM" id="SSF81296">
    <property type="entry name" value="E set domains"/>
    <property type="match status" value="1"/>
</dbReference>
<dbReference type="InterPro" id="IPR000572">
    <property type="entry name" value="OxRdtase_Mopterin-bd_dom"/>
</dbReference>
<dbReference type="RefSeq" id="WP_093050342.1">
    <property type="nucleotide sequence ID" value="NZ_FOGT01000005.1"/>
</dbReference>
<dbReference type="AlphaFoldDB" id="A0A1H9TGE6"/>
<dbReference type="Gene3D" id="3.90.420.10">
    <property type="entry name" value="Oxidoreductase, molybdopterin-binding domain"/>
    <property type="match status" value="1"/>
</dbReference>
<evidence type="ECO:0000256" key="1">
    <source>
        <dbReference type="ARBA" id="ARBA00001924"/>
    </source>
</evidence>
<dbReference type="InterPro" id="IPR005066">
    <property type="entry name" value="MoCF_OxRdtse_dimer"/>
</dbReference>
<protein>
    <submittedName>
        <fullName evidence="7">Mo-co oxidoreductase dimerisation domain-containing protein</fullName>
    </submittedName>
</protein>
<dbReference type="OrthoDB" id="9778777at2"/>
<dbReference type="EMBL" id="FOGT01000005">
    <property type="protein sequence ID" value="SER96410.1"/>
    <property type="molecule type" value="Genomic_DNA"/>
</dbReference>
<evidence type="ECO:0000313" key="7">
    <source>
        <dbReference type="EMBL" id="SER96410.1"/>
    </source>
</evidence>
<name>A0A1H9TGE6_9BACI</name>
<keyword evidence="3" id="KW-0479">Metal-binding</keyword>
<evidence type="ECO:0000259" key="5">
    <source>
        <dbReference type="Pfam" id="PF00174"/>
    </source>
</evidence>
<evidence type="ECO:0000256" key="2">
    <source>
        <dbReference type="ARBA" id="ARBA00022505"/>
    </source>
</evidence>
<dbReference type="GO" id="GO:0030151">
    <property type="term" value="F:molybdenum ion binding"/>
    <property type="evidence" value="ECO:0007669"/>
    <property type="project" value="InterPro"/>
</dbReference>